<keyword evidence="3" id="KW-0862">Zinc</keyword>
<feature type="compositionally biased region" description="Basic and acidic residues" evidence="5">
    <location>
        <begin position="1602"/>
        <end position="1626"/>
    </location>
</feature>
<dbReference type="InterPro" id="IPR017907">
    <property type="entry name" value="Znf_RING_CS"/>
</dbReference>
<gene>
    <name evidence="7" type="ORF">AMTR_s00029p00190880</name>
</gene>
<evidence type="ECO:0000256" key="3">
    <source>
        <dbReference type="ARBA" id="ARBA00022833"/>
    </source>
</evidence>
<feature type="compositionally biased region" description="Basic and acidic residues" evidence="5">
    <location>
        <begin position="771"/>
        <end position="795"/>
    </location>
</feature>
<evidence type="ECO:0000313" key="7">
    <source>
        <dbReference type="EMBL" id="ERN09627.1"/>
    </source>
</evidence>
<feature type="compositionally biased region" description="Pro residues" evidence="5">
    <location>
        <begin position="534"/>
        <end position="546"/>
    </location>
</feature>
<feature type="compositionally biased region" description="Pro residues" evidence="5">
    <location>
        <begin position="395"/>
        <end position="422"/>
    </location>
</feature>
<feature type="compositionally biased region" description="Low complexity" evidence="5">
    <location>
        <begin position="482"/>
        <end position="504"/>
    </location>
</feature>
<feature type="compositionally biased region" description="Basic and acidic residues" evidence="5">
    <location>
        <begin position="811"/>
        <end position="837"/>
    </location>
</feature>
<dbReference type="STRING" id="13333.W1PI07"/>
<feature type="domain" description="RING-type" evidence="6">
    <location>
        <begin position="42"/>
        <end position="81"/>
    </location>
</feature>
<evidence type="ECO:0000256" key="1">
    <source>
        <dbReference type="ARBA" id="ARBA00022723"/>
    </source>
</evidence>
<feature type="region of interest" description="Disordered" evidence="5">
    <location>
        <begin position="338"/>
        <end position="669"/>
    </location>
</feature>
<dbReference type="HOGENOM" id="CLU_003358_0_0_1"/>
<dbReference type="SMART" id="SM00184">
    <property type="entry name" value="RING"/>
    <property type="match status" value="1"/>
</dbReference>
<dbReference type="SUPFAM" id="SSF57850">
    <property type="entry name" value="RING/U-box"/>
    <property type="match status" value="1"/>
</dbReference>
<evidence type="ECO:0000256" key="5">
    <source>
        <dbReference type="SAM" id="MobiDB-lite"/>
    </source>
</evidence>
<feature type="compositionally biased region" description="Low complexity" evidence="5">
    <location>
        <begin position="197"/>
        <end position="220"/>
    </location>
</feature>
<feature type="compositionally biased region" description="Polar residues" evidence="5">
    <location>
        <begin position="697"/>
        <end position="727"/>
    </location>
</feature>
<feature type="compositionally biased region" description="Pro residues" evidence="5">
    <location>
        <begin position="567"/>
        <end position="579"/>
    </location>
</feature>
<feature type="compositionally biased region" description="Basic and acidic residues" evidence="5">
    <location>
        <begin position="1274"/>
        <end position="1287"/>
    </location>
</feature>
<feature type="region of interest" description="Disordered" evidence="5">
    <location>
        <begin position="284"/>
        <end position="326"/>
    </location>
</feature>
<feature type="compositionally biased region" description="Polar residues" evidence="5">
    <location>
        <begin position="948"/>
        <end position="961"/>
    </location>
</feature>
<evidence type="ECO:0000259" key="6">
    <source>
        <dbReference type="PROSITE" id="PS50089"/>
    </source>
</evidence>
<dbReference type="InterPro" id="IPR013083">
    <property type="entry name" value="Znf_RING/FYVE/PHD"/>
</dbReference>
<feature type="region of interest" description="Disordered" evidence="5">
    <location>
        <begin position="684"/>
        <end position="1149"/>
    </location>
</feature>
<dbReference type="eggNOG" id="KOG0297">
    <property type="taxonomic scope" value="Eukaryota"/>
</dbReference>
<evidence type="ECO:0000313" key="8">
    <source>
        <dbReference type="Proteomes" id="UP000017836"/>
    </source>
</evidence>
<feature type="region of interest" description="Disordered" evidence="5">
    <location>
        <begin position="1274"/>
        <end position="1387"/>
    </location>
</feature>
<sequence length="1626" mass="178969">MWVLCEHLWNTYEVMFPSLRVSMGFDNESILNLQTLPGEYFCPVCRQLVYPNEALQTQCTHLYCKPCLDWVLIATRACPYDGYLVTEADTKPLSETNKALAETIGRIVVQCLYHRSGCTWQGPLSESTAHCSGCPYGNSPVVCNRCGAQIVHRQVQEHAQNCPGTQPLAQQPEAGQASTTPTTQQPDPTQANPPPTNQQNPPQAAVAVAAAVTPANQPVASHPSAQDPSQGTPTVQVPQAGAQAPTSEQWYQQQYQQYYQQYPQYDQYQQQCQQYEQYQQHALQQFQQHQLQPHPQGTQPQPQGPQAQPQALQPQPQGPQPHVQPQYPAQAQAYVQPHPQPQTQMHGPVQQPIPMQPQAQPQQLPAQQQPHPNAIAQPHTHPQAQPHPHAQPHMQPHPQPQPQLHPQPHMQPPVHAQPPPHAQPHLHAQPQPQPQPQPHPHSHPHMQYPQPHAHPQAQPRPQMHLPHPQPGQVVTGHQSYVPPTQQAMPPQQMQAQPMHAQPQRPAGPPVHMQGQFPPLQQPSMHHQAMMHPAQGPPPHPQGPPMHLPQGAPMHHQPTQVAPHRAIHPPPQQQPIPQHQPHPHPLPHPHPHPHPLPHPQFQQQGPPGPMHPPQPYPTQPQNLPHNQHPPPMQNQQPMRPQGVPPTMHQHPGVPPQQYPHHAQPSLGLAPGASSHIMALASPNQNYMVRPGQRPPSQTPHETSGQGSLFPSSVPQSGANSNQVSSAATARSELESMERRDVPEKIIHSPSHAKASDGGREPIESENAFVEGDEQKSLGDLKYKVKEEKLGGLKEEESVLDPAVSEAPHSSPKFHDVGSDSERSDKKSEEGRKIVKEEVSDNSLEGQVDHNDAQFTEKLGNVAEHEVKDTQEGLQGPDGKMQQDSQNTQGPRQWEETVQNFPGLDKPMQNAFNQGQIPPGNERINLQAPLQQFPAPSGQGVPPGFDRKQTQSNFQDRNLTQFPPRQGPRVDEYQSYPQPARQEPGQLQPRGYVQPGAHSFPILEQERYPQQPLPCGPPPHGPERAPQRPPPLQDHMLAPPHMQGPIQERRFPDPHYPAPIQGQQAPHLRPQVPDMIEKPPGPPLHHGPLHPGVQTGGPGDIGRGPNQLGMPPPSLPPQGHSSVPMYPPSKHAPGERLPGPPSGPFDGPGSMMPRAPVHGIDNQMGRPPMDHVDTFLKNRPGYFDGRQPDVHQSLPSDRAPYGLVNGAAGKGSNVPESAFPHGLPEERFGPLPEDRFKHLPEDGLKKPLPDDHFRPYALDPSRRAIDRREFEEDLKKFPRSGHLDGEPASRYDGYFSSRNPSGHSPRSLERPGLNLDAPRYPEGMSVPPYRGAGGSSLDLGDRSKPGGFHGDLIGRKLDTTGARSDYGGPFPEVSRSHRDGLGPPRSPVRDYAGVRVSGVRPDYAGIPHPLDGLGGREPLGFGEQRARAFLDPIHGGKIPSGPFESRLPIPSRIAESAGFGDFPGHLRGGDPFGPSHFRSGELPSHLRGRELAGSGNLPPHLRIGEAMGPGGHLREPGFGMQGYPKDGGFYNPGSFPPSDVDALEYSRKRKPGSTGWCRICKVDCETVEGLDLHSQTREHQKMAMDMVLSIKQDSAKKQKLYGSSEDHVPQEEPTKGRRASFESRGSRR</sequence>
<feature type="compositionally biased region" description="Polar residues" evidence="5">
    <location>
        <begin position="880"/>
        <end position="898"/>
    </location>
</feature>
<feature type="compositionally biased region" description="Low complexity" evidence="5">
    <location>
        <begin position="176"/>
        <end position="190"/>
    </location>
</feature>
<organism evidence="7 8">
    <name type="scientific">Amborella trichopoda</name>
    <dbReference type="NCBI Taxonomy" id="13333"/>
    <lineage>
        <taxon>Eukaryota</taxon>
        <taxon>Viridiplantae</taxon>
        <taxon>Streptophyta</taxon>
        <taxon>Embryophyta</taxon>
        <taxon>Tracheophyta</taxon>
        <taxon>Spermatophyta</taxon>
        <taxon>Magnoliopsida</taxon>
        <taxon>Amborellales</taxon>
        <taxon>Amborellaceae</taxon>
        <taxon>Amborella</taxon>
    </lineage>
</organism>
<keyword evidence="1" id="KW-0479">Metal-binding</keyword>
<feature type="compositionally biased region" description="Basic and acidic residues" evidence="5">
    <location>
        <begin position="752"/>
        <end position="761"/>
    </location>
</feature>
<feature type="compositionally biased region" description="Low complexity" evidence="5">
    <location>
        <begin position="348"/>
        <end position="394"/>
    </location>
</feature>
<dbReference type="Gramene" id="ERN09627">
    <property type="protein sequence ID" value="ERN09627"/>
    <property type="gene ID" value="AMTR_s00029p00190880"/>
</dbReference>
<dbReference type="SUPFAM" id="SSF49599">
    <property type="entry name" value="TRAF domain-like"/>
    <property type="match status" value="1"/>
</dbReference>
<reference evidence="8" key="1">
    <citation type="journal article" date="2013" name="Science">
        <title>The Amborella genome and the evolution of flowering plants.</title>
        <authorList>
            <consortium name="Amborella Genome Project"/>
        </authorList>
    </citation>
    <scope>NUCLEOTIDE SEQUENCE [LARGE SCALE GENOMIC DNA]</scope>
</reference>
<feature type="compositionally biased region" description="Pro residues" evidence="5">
    <location>
        <begin position="1009"/>
        <end position="1018"/>
    </location>
</feature>
<dbReference type="PANTHER" id="PTHR37393">
    <property type="entry name" value="AT-RICH INTERACTIVE DOMAIN-CONTAINING PROTEIN 1A-LIKE"/>
    <property type="match status" value="1"/>
</dbReference>
<dbReference type="InterPro" id="IPR001841">
    <property type="entry name" value="Znf_RING"/>
</dbReference>
<dbReference type="PROSITE" id="PS00518">
    <property type="entry name" value="ZF_RING_1"/>
    <property type="match status" value="1"/>
</dbReference>
<dbReference type="Proteomes" id="UP000017836">
    <property type="component" value="Unassembled WGS sequence"/>
</dbReference>
<dbReference type="GO" id="GO:0008270">
    <property type="term" value="F:zinc ion binding"/>
    <property type="evidence" value="ECO:0007669"/>
    <property type="project" value="UniProtKB-KW"/>
</dbReference>
<feature type="compositionally biased region" description="Low complexity" evidence="5">
    <location>
        <begin position="445"/>
        <end position="464"/>
    </location>
</feature>
<accession>W1PI07</accession>
<dbReference type="PANTHER" id="PTHR37393:SF1">
    <property type="entry name" value="AT-RICH INTERACTIVE DOMAIN-CONTAINING PROTEIN 1A-LIKE"/>
    <property type="match status" value="1"/>
</dbReference>
<proteinExistence type="predicted"/>
<name>W1PI07_AMBTC</name>
<evidence type="ECO:0000256" key="4">
    <source>
        <dbReference type="PROSITE-ProRule" id="PRU00175"/>
    </source>
</evidence>
<feature type="region of interest" description="Disordered" evidence="5">
    <location>
        <begin position="162"/>
        <end position="243"/>
    </location>
</feature>
<feature type="compositionally biased region" description="Basic residues" evidence="5">
    <location>
        <begin position="580"/>
        <end position="594"/>
    </location>
</feature>
<keyword evidence="8" id="KW-1185">Reference proteome</keyword>
<feature type="compositionally biased region" description="Basic and acidic residues" evidence="5">
    <location>
        <begin position="730"/>
        <end position="745"/>
    </location>
</feature>
<dbReference type="OMA" id="FRMGEHP"/>
<dbReference type="Gene3D" id="3.30.40.10">
    <property type="entry name" value="Zinc/RING finger domain, C3HC4 (zinc finger)"/>
    <property type="match status" value="1"/>
</dbReference>
<protein>
    <recommendedName>
        <fullName evidence="6">RING-type domain-containing protein</fullName>
    </recommendedName>
</protein>
<feature type="compositionally biased region" description="Polar residues" evidence="5">
    <location>
        <begin position="223"/>
        <end position="237"/>
    </location>
</feature>
<dbReference type="PROSITE" id="PS50089">
    <property type="entry name" value="ZF_RING_2"/>
    <property type="match status" value="1"/>
</dbReference>
<feature type="compositionally biased region" description="Pro residues" evidence="5">
    <location>
        <begin position="605"/>
        <end position="617"/>
    </location>
</feature>
<feature type="region of interest" description="Disordered" evidence="5">
    <location>
        <begin position="1592"/>
        <end position="1626"/>
    </location>
</feature>
<dbReference type="EMBL" id="KI392980">
    <property type="protein sequence ID" value="ERN09627.1"/>
    <property type="molecule type" value="Genomic_DNA"/>
</dbReference>
<keyword evidence="2 4" id="KW-0863">Zinc-finger</keyword>
<evidence type="ECO:0000256" key="2">
    <source>
        <dbReference type="ARBA" id="ARBA00022771"/>
    </source>
</evidence>
<dbReference type="CDD" id="cd16449">
    <property type="entry name" value="RING-HC"/>
    <property type="match status" value="1"/>
</dbReference>